<reference evidence="3" key="1">
    <citation type="submission" date="2020-05" db="EMBL/GenBank/DDBJ databases">
        <title>Phylogenomic resolution of chytrid fungi.</title>
        <authorList>
            <person name="Stajich J.E."/>
            <person name="Amses K."/>
            <person name="Simmons R."/>
            <person name="Seto K."/>
            <person name="Myers J."/>
            <person name="Bonds A."/>
            <person name="Quandt C.A."/>
            <person name="Barry K."/>
            <person name="Liu P."/>
            <person name="Grigoriev I."/>
            <person name="Longcore J.E."/>
            <person name="James T.Y."/>
        </authorList>
    </citation>
    <scope>NUCLEOTIDE SEQUENCE</scope>
    <source>
        <strain evidence="3">JEL0476</strain>
    </source>
</reference>
<organism evidence="3 4">
    <name type="scientific">Clydaea vesicula</name>
    <dbReference type="NCBI Taxonomy" id="447962"/>
    <lineage>
        <taxon>Eukaryota</taxon>
        <taxon>Fungi</taxon>
        <taxon>Fungi incertae sedis</taxon>
        <taxon>Chytridiomycota</taxon>
        <taxon>Chytridiomycota incertae sedis</taxon>
        <taxon>Chytridiomycetes</taxon>
        <taxon>Lobulomycetales</taxon>
        <taxon>Lobulomycetaceae</taxon>
        <taxon>Clydaea</taxon>
    </lineage>
</organism>
<dbReference type="EMBL" id="JADGJW010001351">
    <property type="protein sequence ID" value="KAJ3204016.1"/>
    <property type="molecule type" value="Genomic_DNA"/>
</dbReference>
<feature type="non-terminal residue" evidence="3">
    <location>
        <position position="197"/>
    </location>
</feature>
<dbReference type="GO" id="GO:0006400">
    <property type="term" value="P:tRNA modification"/>
    <property type="evidence" value="ECO:0007669"/>
    <property type="project" value="InterPro"/>
</dbReference>
<accession>A0AAD5XS51</accession>
<dbReference type="PANTHER" id="PTHR13452:SF10">
    <property type="entry name" value="THUMP DOMAIN-CONTAINING PROTEIN 1"/>
    <property type="match status" value="1"/>
</dbReference>
<gene>
    <name evidence="3" type="ORF">HK099_001304</name>
</gene>
<evidence type="ECO:0000256" key="1">
    <source>
        <dbReference type="PROSITE-ProRule" id="PRU00529"/>
    </source>
</evidence>
<dbReference type="AlphaFoldDB" id="A0AAD5XS51"/>
<dbReference type="GO" id="GO:0003723">
    <property type="term" value="F:RNA binding"/>
    <property type="evidence" value="ECO:0007669"/>
    <property type="project" value="UniProtKB-UniRule"/>
</dbReference>
<dbReference type="PANTHER" id="PTHR13452">
    <property type="entry name" value="THUMP DOMAIN CONTAINING PROTEIN 1-RELATED"/>
    <property type="match status" value="1"/>
</dbReference>
<evidence type="ECO:0000313" key="3">
    <source>
        <dbReference type="EMBL" id="KAJ3204016.1"/>
    </source>
</evidence>
<dbReference type="CDD" id="cd11717">
    <property type="entry name" value="THUMP_THUMPD1_like"/>
    <property type="match status" value="1"/>
</dbReference>
<dbReference type="SUPFAM" id="SSF143437">
    <property type="entry name" value="THUMP domain-like"/>
    <property type="match status" value="1"/>
</dbReference>
<name>A0AAD5XS51_9FUNG</name>
<dbReference type="PROSITE" id="PS51165">
    <property type="entry name" value="THUMP"/>
    <property type="match status" value="1"/>
</dbReference>
<proteinExistence type="predicted"/>
<keyword evidence="1" id="KW-0694">RNA-binding</keyword>
<feature type="domain" description="THUMP" evidence="2">
    <location>
        <begin position="102"/>
        <end position="197"/>
    </location>
</feature>
<evidence type="ECO:0000313" key="4">
    <source>
        <dbReference type="Proteomes" id="UP001211065"/>
    </source>
</evidence>
<dbReference type="Proteomes" id="UP001211065">
    <property type="component" value="Unassembled WGS sequence"/>
</dbReference>
<protein>
    <recommendedName>
        <fullName evidence="2">THUMP domain-containing protein</fullName>
    </recommendedName>
</protein>
<dbReference type="InterPro" id="IPR004114">
    <property type="entry name" value="THUMP_dom"/>
</dbReference>
<dbReference type="Gene3D" id="3.30.2300.10">
    <property type="entry name" value="THUMP superfamily"/>
    <property type="match status" value="1"/>
</dbReference>
<keyword evidence="4" id="KW-1185">Reference proteome</keyword>
<sequence>MEFWSTSWGNRNNEIEIDIKIIEEIEKESLQKKQIDKTVHNNTELNKNEKIMPEEAGCVGTLKKDKKVQMVDTACAGVLFVRFRVEVTPEEFIKKVLEVSDSEAESVKKMISHCSRFLPIQYTVPADLEDIKLEIKKLILANLEKLSKEPKTICVITDIRNNPRVKKEEVKNSVMQILNDLDTEKSFKVDLTDPDFV</sequence>
<evidence type="ECO:0000259" key="2">
    <source>
        <dbReference type="PROSITE" id="PS51165"/>
    </source>
</evidence>
<comment type="caution">
    <text evidence="3">The sequence shown here is derived from an EMBL/GenBank/DDBJ whole genome shotgun (WGS) entry which is preliminary data.</text>
</comment>
<dbReference type="InterPro" id="IPR040183">
    <property type="entry name" value="THUMPD1-like"/>
</dbReference>